<name>A0A6J6MCJ7_9ZZZZ</name>
<evidence type="ECO:0000313" key="2">
    <source>
        <dbReference type="EMBL" id="CAB4705043.1"/>
    </source>
</evidence>
<reference evidence="1" key="1">
    <citation type="submission" date="2020-05" db="EMBL/GenBank/DDBJ databases">
        <authorList>
            <person name="Chiriac C."/>
            <person name="Salcher M."/>
            <person name="Ghai R."/>
            <person name="Kavagutti S V."/>
        </authorList>
    </citation>
    <scope>NUCLEOTIDE SEQUENCE</scope>
</reference>
<organism evidence="1">
    <name type="scientific">freshwater metagenome</name>
    <dbReference type="NCBI Taxonomy" id="449393"/>
    <lineage>
        <taxon>unclassified sequences</taxon>
        <taxon>metagenomes</taxon>
        <taxon>ecological metagenomes</taxon>
    </lineage>
</organism>
<dbReference type="EMBL" id="CAEZXT010000080">
    <property type="protein sequence ID" value="CAB4705043.1"/>
    <property type="molecule type" value="Genomic_DNA"/>
</dbReference>
<sequence length="63" mass="6819">MANEDGSNSGFATNVRVFEPHRASLPPLAATSAIFGVGELLLLNSLDLQTKPNTWDRESEKFG</sequence>
<dbReference type="AlphaFoldDB" id="A0A6J6MCJ7"/>
<proteinExistence type="predicted"/>
<evidence type="ECO:0000313" key="4">
    <source>
        <dbReference type="EMBL" id="CAB4978864.1"/>
    </source>
</evidence>
<dbReference type="EMBL" id="CAEZWS010000073">
    <property type="protein sequence ID" value="CAB4671907.1"/>
    <property type="molecule type" value="Genomic_DNA"/>
</dbReference>
<gene>
    <name evidence="1" type="ORF">UFOPK2288_01084</name>
    <name evidence="2" type="ORF">UFOPK2589_01041</name>
    <name evidence="3" type="ORF">UFOPK3056_00635</name>
    <name evidence="4" type="ORF">UFOPK3916_00890</name>
</gene>
<dbReference type="EMBL" id="CAFAAR010000045">
    <property type="protein sequence ID" value="CAB4803610.1"/>
    <property type="molecule type" value="Genomic_DNA"/>
</dbReference>
<dbReference type="EMBL" id="CAFBOE010000087">
    <property type="protein sequence ID" value="CAB4978864.1"/>
    <property type="molecule type" value="Genomic_DNA"/>
</dbReference>
<protein>
    <submittedName>
        <fullName evidence="1">Unannotated protein</fullName>
    </submittedName>
</protein>
<accession>A0A6J6MCJ7</accession>
<evidence type="ECO:0000313" key="3">
    <source>
        <dbReference type="EMBL" id="CAB4803610.1"/>
    </source>
</evidence>
<evidence type="ECO:0000313" key="1">
    <source>
        <dbReference type="EMBL" id="CAB4671907.1"/>
    </source>
</evidence>